<dbReference type="InterPro" id="IPR052209">
    <property type="entry name" value="CbiZ"/>
</dbReference>
<dbReference type="Proteomes" id="UP000538292">
    <property type="component" value="Unassembled WGS sequence"/>
</dbReference>
<gene>
    <name evidence="1" type="ORF">H2C83_03965</name>
</gene>
<dbReference type="InterPro" id="IPR002808">
    <property type="entry name" value="AdoCbi_amidolase"/>
</dbReference>
<comment type="caution">
    <text evidence="1">The sequence shown here is derived from an EMBL/GenBank/DDBJ whole genome shotgun (WGS) entry which is preliminary data.</text>
</comment>
<dbReference type="PANTHER" id="PTHR35336">
    <property type="entry name" value="ADENOSYLCOBINAMIDE AMIDOHYDROLASE"/>
    <property type="match status" value="1"/>
</dbReference>
<keyword evidence="2" id="KW-1185">Reference proteome</keyword>
<organism evidence="1 2">
    <name type="scientific">Thermoactinomyces mirandus</name>
    <dbReference type="NCBI Taxonomy" id="2756294"/>
    <lineage>
        <taxon>Bacteria</taxon>
        <taxon>Bacillati</taxon>
        <taxon>Bacillota</taxon>
        <taxon>Bacilli</taxon>
        <taxon>Bacillales</taxon>
        <taxon>Thermoactinomycetaceae</taxon>
        <taxon>Thermoactinomyces</taxon>
    </lineage>
</organism>
<name>A0A7W2ARE5_9BACL</name>
<dbReference type="AlphaFoldDB" id="A0A7W2ARE5"/>
<dbReference type="PANTHER" id="PTHR35336:SF5">
    <property type="entry name" value="ADENOSYLCOBINAMIDE AMIDOHYDROLASE"/>
    <property type="match status" value="1"/>
</dbReference>
<dbReference type="GO" id="GO:0016787">
    <property type="term" value="F:hydrolase activity"/>
    <property type="evidence" value="ECO:0007669"/>
    <property type="project" value="UniProtKB-KW"/>
</dbReference>
<evidence type="ECO:0000313" key="2">
    <source>
        <dbReference type="Proteomes" id="UP000538292"/>
    </source>
</evidence>
<accession>A0A7W2ARE5</accession>
<keyword evidence="1" id="KW-0378">Hydrolase</keyword>
<dbReference type="Pfam" id="PF01955">
    <property type="entry name" value="CbiZ"/>
    <property type="match status" value="1"/>
</dbReference>
<dbReference type="RefSeq" id="WP_181737986.1">
    <property type="nucleotide sequence ID" value="NZ_JACEOL010000009.1"/>
</dbReference>
<evidence type="ECO:0000313" key="1">
    <source>
        <dbReference type="EMBL" id="MBA4601490.1"/>
    </source>
</evidence>
<reference evidence="1 2" key="1">
    <citation type="submission" date="2020-07" db="EMBL/GenBank/DDBJ databases">
        <title>Thermoactinomyces phylogeny.</title>
        <authorList>
            <person name="Dunlap C."/>
        </authorList>
    </citation>
    <scope>NUCLEOTIDE SEQUENCE [LARGE SCALE GENOMIC DNA]</scope>
    <source>
        <strain evidence="1 2">AMNI-1</strain>
    </source>
</reference>
<dbReference type="EMBL" id="JACEOL010000009">
    <property type="protein sequence ID" value="MBA4601490.1"/>
    <property type="molecule type" value="Genomic_DNA"/>
</dbReference>
<proteinExistence type="predicted"/>
<sequence>MNWLHLTGNPVSWSVDSEKLVIESTQPFTILSSAVFGSDQPCCKRIINRHVDIDYEASDPEKEIRAWLTKQNQPLEETVVLLTAARVNQVCYRHVLETTFQLSVFVTAGTGNAARAGESYPVFWTAQKHIPGTINTVILVDGALTPAAMAGAIVTATEAKTAALQDLAVKEIHGKTATGTGTDAIVIASTQKKVGSYLHLYAGLSSPLGNALGKEVYQAVKNAVIRGRNEGERG</sequence>
<protein>
    <submittedName>
        <fullName evidence="1">Adenosylcobinamide amidohydrolase</fullName>
    </submittedName>
</protein>